<dbReference type="NCBIfam" id="NF033679">
    <property type="entry name" value="DNRLRE_dom"/>
    <property type="match status" value="2"/>
</dbReference>
<accession>A0ABN1MN13</accession>
<feature type="domain" description="Carbohydrate-binding module family 96" evidence="4">
    <location>
        <begin position="344"/>
        <end position="447"/>
    </location>
</feature>
<evidence type="ECO:0000259" key="4">
    <source>
        <dbReference type="Pfam" id="PF24517"/>
    </source>
</evidence>
<protein>
    <recommendedName>
        <fullName evidence="4">Carbohydrate-binding module family 96 domain-containing protein</fullName>
    </recommendedName>
</protein>
<evidence type="ECO:0000256" key="1">
    <source>
        <dbReference type="ARBA" id="ARBA00004613"/>
    </source>
</evidence>
<comment type="caution">
    <text evidence="5">The sequence shown here is derived from an EMBL/GenBank/DDBJ whole genome shotgun (WGS) entry which is preliminary data.</text>
</comment>
<keyword evidence="3" id="KW-0732">Signal</keyword>
<name>A0ABN1MN13_9FLAO</name>
<keyword evidence="2" id="KW-0964">Secreted</keyword>
<dbReference type="RefSeq" id="WP_343785218.1">
    <property type="nucleotide sequence ID" value="NZ_BAAAFH010000003.1"/>
</dbReference>
<dbReference type="Pfam" id="PF24517">
    <property type="entry name" value="CBM96"/>
    <property type="match status" value="2"/>
</dbReference>
<dbReference type="Pfam" id="PF13573">
    <property type="entry name" value="SprB"/>
    <property type="match status" value="1"/>
</dbReference>
<reference evidence="5 6" key="1">
    <citation type="journal article" date="2019" name="Int. J. Syst. Evol. Microbiol.">
        <title>The Global Catalogue of Microorganisms (GCM) 10K type strain sequencing project: providing services to taxonomists for standard genome sequencing and annotation.</title>
        <authorList>
            <consortium name="The Broad Institute Genomics Platform"/>
            <consortium name="The Broad Institute Genome Sequencing Center for Infectious Disease"/>
            <person name="Wu L."/>
            <person name="Ma J."/>
        </authorList>
    </citation>
    <scope>NUCLEOTIDE SEQUENCE [LARGE SCALE GENOMIC DNA]</scope>
    <source>
        <strain evidence="5 6">JCM 16083</strain>
    </source>
</reference>
<comment type="subcellular location">
    <subcellularLocation>
        <location evidence="1">Secreted</location>
    </subcellularLocation>
</comment>
<evidence type="ECO:0000256" key="2">
    <source>
        <dbReference type="ARBA" id="ARBA00022525"/>
    </source>
</evidence>
<sequence>MFVDQNCLPVRGRYAYVVALVTLLFLIRPVSAQVSVPLTPSDDAYVYSLISNNYGGAGTFSISKSSGPYFTTYTKSLLKFDLSSIPDNAIITSAELKLAVSAGTPIDFLFQQLTEDWSESTVTWNTMPTETTQYEFSEIPTTSTISGPGTINHHFNALGLVNMVQKWVNYSHLNNGFVISRSPSLVNDNNNSYRSKEDGFIYWGNYPNGRYVTIDVRPQLTVQYVLPIEINLVSVTHASGTSSGDGSISATASGGNGTYTYQWYNSSGSAIGTNSPTISGLNYGWYGVKVTDGLGVESYMSFIVGVECEKVSITYNPGADYVDDAYISNLQQTFNASPSPIYYDYIDNNYGNLSNLIISRGHPSVTIFGEIHNSFNLKTLLKFNLLLDPVFKINKSDLKLQVTSIPTVADNIPFLRLTTEQWQEHVVTYNNQPAHSSSVEKSTGITSLGSKIIDTKAFWEYWQGNPNYGYFIDLQYPNSSSSRSVQLRSSEYTTAAQRPQMEFEVSLECGSPVKTFRQLNNSYYETMRDRLFVEYEELNEKGTIQFRIIDASQTNISNGMALVAIVRTHGKSVLEFDFSNSGQCLPTGFYILELTDHNGRLKTLRFKHENTGC</sequence>
<keyword evidence="6" id="KW-1185">Reference proteome</keyword>
<evidence type="ECO:0000256" key="3">
    <source>
        <dbReference type="ARBA" id="ARBA00022729"/>
    </source>
</evidence>
<dbReference type="InterPro" id="IPR025667">
    <property type="entry name" value="SprB_repeat"/>
</dbReference>
<proteinExistence type="predicted"/>
<evidence type="ECO:0000313" key="6">
    <source>
        <dbReference type="Proteomes" id="UP001501126"/>
    </source>
</evidence>
<evidence type="ECO:0000313" key="5">
    <source>
        <dbReference type="EMBL" id="GAA0874318.1"/>
    </source>
</evidence>
<feature type="domain" description="Carbohydrate-binding module family 96" evidence="4">
    <location>
        <begin position="36"/>
        <end position="133"/>
    </location>
</feature>
<gene>
    <name evidence="5" type="ORF">GCM10009118_07260</name>
</gene>
<organism evidence="5 6">
    <name type="scientific">Wandonia haliotis</name>
    <dbReference type="NCBI Taxonomy" id="574963"/>
    <lineage>
        <taxon>Bacteria</taxon>
        <taxon>Pseudomonadati</taxon>
        <taxon>Bacteroidota</taxon>
        <taxon>Flavobacteriia</taxon>
        <taxon>Flavobacteriales</taxon>
        <taxon>Crocinitomicaceae</taxon>
        <taxon>Wandonia</taxon>
    </lineage>
</organism>
<dbReference type="InterPro" id="IPR055372">
    <property type="entry name" value="CBM96"/>
</dbReference>
<dbReference type="EMBL" id="BAAAFH010000003">
    <property type="protein sequence ID" value="GAA0874318.1"/>
    <property type="molecule type" value="Genomic_DNA"/>
</dbReference>
<dbReference type="Proteomes" id="UP001501126">
    <property type="component" value="Unassembled WGS sequence"/>
</dbReference>